<dbReference type="Gene3D" id="3.90.1860.10">
    <property type="entry name" value="tRNA-splicing ligase RtcB"/>
    <property type="match status" value="1"/>
</dbReference>
<dbReference type="InterPro" id="IPR036025">
    <property type="entry name" value="RtcB-like_sf"/>
</dbReference>
<evidence type="ECO:0000256" key="5">
    <source>
        <dbReference type="ARBA" id="ARBA00022741"/>
    </source>
</evidence>
<organism evidence="9">
    <name type="scientific">marine sediment metagenome</name>
    <dbReference type="NCBI Taxonomy" id="412755"/>
    <lineage>
        <taxon>unclassified sequences</taxon>
        <taxon>metagenomes</taxon>
        <taxon>ecological metagenomes</taxon>
    </lineage>
</organism>
<evidence type="ECO:0000256" key="6">
    <source>
        <dbReference type="ARBA" id="ARBA00023134"/>
    </source>
</evidence>
<evidence type="ECO:0000256" key="3">
    <source>
        <dbReference type="ARBA" id="ARBA00022598"/>
    </source>
</evidence>
<name>X1ESE1_9ZZZZ</name>
<dbReference type="PANTHER" id="PTHR11118">
    <property type="entry name" value="RNA-SPLICING LIGASE RTCB HOMOLOG"/>
    <property type="match status" value="1"/>
</dbReference>
<accession>X1ESE1</accession>
<dbReference type="SUPFAM" id="SSF103365">
    <property type="entry name" value="Hypothetical protein PH1602"/>
    <property type="match status" value="1"/>
</dbReference>
<keyword evidence="5" id="KW-0547">Nucleotide-binding</keyword>
<dbReference type="GO" id="GO:0003972">
    <property type="term" value="F:RNA ligase (ATP) activity"/>
    <property type="evidence" value="ECO:0007669"/>
    <property type="project" value="TreeGrafter"/>
</dbReference>
<sequence length="240" mass="26568">GYQVCDDNVKVLGKVTRKYGIDIPDRQLACAPINSSEGKSYFEQMACAANYAWANRQCIMHWVRESFEKILGKKARELGMHLIYDVAHNIAKFEEHKVSGEMKTLCVHRKGATRAFAAGHKDIPSVYKNIGQPVLIPGDMGTHSYLLLGTEKAMQETFGSTCHGAGRVMSRTKAMQLTKGRRIDKELADKGIYVLSASGEVLRQEVPEAYKDIDMVVDAVHNAGISKKVARMRPIGVVKG</sequence>
<feature type="non-terminal residue" evidence="9">
    <location>
        <position position="1"/>
    </location>
</feature>
<dbReference type="InterPro" id="IPR001233">
    <property type="entry name" value="RtcB"/>
</dbReference>
<dbReference type="GO" id="GO:0005525">
    <property type="term" value="F:GTP binding"/>
    <property type="evidence" value="ECO:0007669"/>
    <property type="project" value="UniProtKB-KW"/>
</dbReference>
<reference evidence="9" key="1">
    <citation type="journal article" date="2014" name="Front. Microbiol.">
        <title>High frequency of phylogenetically diverse reductive dehalogenase-homologous genes in deep subseafloor sedimentary metagenomes.</title>
        <authorList>
            <person name="Kawai M."/>
            <person name="Futagami T."/>
            <person name="Toyoda A."/>
            <person name="Takaki Y."/>
            <person name="Nishi S."/>
            <person name="Hori S."/>
            <person name="Arai W."/>
            <person name="Tsubouchi T."/>
            <person name="Morono Y."/>
            <person name="Uchiyama I."/>
            <person name="Ito T."/>
            <person name="Fujiyama A."/>
            <person name="Inagaki F."/>
            <person name="Takami H."/>
        </authorList>
    </citation>
    <scope>NUCLEOTIDE SEQUENCE</scope>
    <source>
        <strain evidence="9">Expedition CK06-06</strain>
    </source>
</reference>
<keyword evidence="6" id="KW-0342">GTP-binding</keyword>
<dbReference type="EC" id="6.5.1.8" evidence="2"/>
<gene>
    <name evidence="9" type="ORF">S03H2_08854</name>
</gene>
<evidence type="ECO:0000256" key="4">
    <source>
        <dbReference type="ARBA" id="ARBA00022723"/>
    </source>
</evidence>
<dbReference type="GO" id="GO:0046872">
    <property type="term" value="F:metal ion binding"/>
    <property type="evidence" value="ECO:0007669"/>
    <property type="project" value="UniProtKB-KW"/>
</dbReference>
<dbReference type="GO" id="GO:0170057">
    <property type="term" value="F:RNA ligase (GTP) activity"/>
    <property type="evidence" value="ECO:0007669"/>
    <property type="project" value="UniProtKB-EC"/>
</dbReference>
<keyword evidence="4" id="KW-0479">Metal-binding</keyword>
<evidence type="ECO:0000313" key="9">
    <source>
        <dbReference type="EMBL" id="GAH20074.1"/>
    </source>
</evidence>
<dbReference type="GO" id="GO:0006396">
    <property type="term" value="P:RNA processing"/>
    <property type="evidence" value="ECO:0007669"/>
    <property type="project" value="InterPro"/>
</dbReference>
<comment type="catalytic activity">
    <reaction evidence="8">
        <text>a 3'-end 3'-phospho-ribonucleotide-RNA + a 5'-end dephospho-ribonucleoside-RNA + GTP = a ribonucleotidyl-ribonucleotide-RNA + GMP + diphosphate</text>
        <dbReference type="Rhea" id="RHEA:68076"/>
        <dbReference type="Rhea" id="RHEA-COMP:10463"/>
        <dbReference type="Rhea" id="RHEA-COMP:13936"/>
        <dbReference type="Rhea" id="RHEA-COMP:17355"/>
        <dbReference type="ChEBI" id="CHEBI:33019"/>
        <dbReference type="ChEBI" id="CHEBI:37565"/>
        <dbReference type="ChEBI" id="CHEBI:58115"/>
        <dbReference type="ChEBI" id="CHEBI:83062"/>
        <dbReference type="ChEBI" id="CHEBI:138284"/>
        <dbReference type="ChEBI" id="CHEBI:173118"/>
        <dbReference type="EC" id="6.5.1.8"/>
    </reaction>
</comment>
<dbReference type="Pfam" id="PF01139">
    <property type="entry name" value="RtcB"/>
    <property type="match status" value="1"/>
</dbReference>
<dbReference type="AlphaFoldDB" id="X1ESE1"/>
<keyword evidence="7" id="KW-0464">Manganese</keyword>
<dbReference type="EMBL" id="BARU01004384">
    <property type="protein sequence ID" value="GAH20074.1"/>
    <property type="molecule type" value="Genomic_DNA"/>
</dbReference>
<protein>
    <recommendedName>
        <fullName evidence="2">3'-phosphate/5'-hydroxy nucleic acid ligase</fullName>
        <ecNumber evidence="2">6.5.1.8</ecNumber>
    </recommendedName>
</protein>
<comment type="caution">
    <text evidence="9">The sequence shown here is derived from an EMBL/GenBank/DDBJ whole genome shotgun (WGS) entry which is preliminary data.</text>
</comment>
<proteinExistence type="predicted"/>
<dbReference type="PANTHER" id="PTHR11118:SF1">
    <property type="entry name" value="RNA-SPLICING LIGASE RTCB HOMOLOG"/>
    <property type="match status" value="1"/>
</dbReference>
<keyword evidence="3" id="KW-0436">Ligase</keyword>
<comment type="cofactor">
    <cofactor evidence="1">
        <name>Mn(2+)</name>
        <dbReference type="ChEBI" id="CHEBI:29035"/>
    </cofactor>
</comment>
<evidence type="ECO:0000256" key="7">
    <source>
        <dbReference type="ARBA" id="ARBA00023211"/>
    </source>
</evidence>
<evidence type="ECO:0000256" key="2">
    <source>
        <dbReference type="ARBA" id="ARBA00012726"/>
    </source>
</evidence>
<evidence type="ECO:0000256" key="8">
    <source>
        <dbReference type="ARBA" id="ARBA00047746"/>
    </source>
</evidence>
<evidence type="ECO:0000256" key="1">
    <source>
        <dbReference type="ARBA" id="ARBA00001936"/>
    </source>
</evidence>